<dbReference type="PANTHER" id="PTHR37423:SF1">
    <property type="entry name" value="OUTER MEMBRANE PROTEIN ASSEMBLY FACTOR BAMD"/>
    <property type="match status" value="1"/>
</dbReference>
<dbReference type="PANTHER" id="PTHR37423">
    <property type="entry name" value="SOLUBLE LYTIC MUREIN TRANSGLYCOSYLASE-RELATED"/>
    <property type="match status" value="1"/>
</dbReference>
<dbReference type="InterPro" id="IPR011990">
    <property type="entry name" value="TPR-like_helical_dom_sf"/>
</dbReference>
<organism evidence="9 10">
    <name type="scientific">Aquipseudomonas alcaligenes</name>
    <name type="common">Pseudomonas alcaligenes</name>
    <dbReference type="NCBI Taxonomy" id="43263"/>
    <lineage>
        <taxon>Bacteria</taxon>
        <taxon>Pseudomonadati</taxon>
        <taxon>Pseudomonadota</taxon>
        <taxon>Gammaproteobacteria</taxon>
        <taxon>Pseudomonadales</taxon>
        <taxon>Pseudomonadaceae</taxon>
        <taxon>Aquipseudomonas</taxon>
    </lineage>
</organism>
<dbReference type="PROSITE" id="PS51257">
    <property type="entry name" value="PROKAR_LIPOPROTEIN"/>
    <property type="match status" value="1"/>
</dbReference>
<gene>
    <name evidence="6" type="primary">bamD</name>
    <name evidence="9" type="ORF">A9179_18340</name>
</gene>
<reference evidence="9 10" key="1">
    <citation type="submission" date="2016-06" db="EMBL/GenBank/DDBJ databases">
        <authorList>
            <person name="Ramos C."/>
            <person name="Pintado A."/>
            <person name="Crespo-Gomez J.I."/>
        </authorList>
    </citation>
    <scope>NUCLEOTIDE SEQUENCE [LARGE SCALE GENOMIC DNA]</scope>
    <source>
        <strain evidence="9 10">AVO110</strain>
    </source>
</reference>
<comment type="caution">
    <text evidence="9">The sequence shown here is derived from an EMBL/GenBank/DDBJ whole genome shotgun (WGS) entry which is preliminary data.</text>
</comment>
<feature type="domain" description="Outer membrane lipoprotein BamD-like" evidence="8">
    <location>
        <begin position="30"/>
        <end position="233"/>
    </location>
</feature>
<evidence type="ECO:0000313" key="9">
    <source>
        <dbReference type="EMBL" id="MBC9252233.1"/>
    </source>
</evidence>
<accession>A0ABR7S447</accession>
<evidence type="ECO:0000256" key="4">
    <source>
        <dbReference type="ARBA" id="ARBA00023237"/>
    </source>
</evidence>
<evidence type="ECO:0000256" key="1">
    <source>
        <dbReference type="ARBA" id="ARBA00022729"/>
    </source>
</evidence>
<dbReference type="InterPro" id="IPR039565">
    <property type="entry name" value="BamD-like"/>
</dbReference>
<dbReference type="HAMAP" id="MF_00922">
    <property type="entry name" value="OM_assembly_BamD"/>
    <property type="match status" value="1"/>
</dbReference>
<evidence type="ECO:0000313" key="10">
    <source>
        <dbReference type="Proteomes" id="UP000744555"/>
    </source>
</evidence>
<evidence type="ECO:0000256" key="2">
    <source>
        <dbReference type="ARBA" id="ARBA00023136"/>
    </source>
</evidence>
<feature type="compositionally biased region" description="Acidic residues" evidence="7">
    <location>
        <begin position="296"/>
        <end position="306"/>
    </location>
</feature>
<comment type="subunit">
    <text evidence="6">Part of the Bam complex.</text>
</comment>
<keyword evidence="5 6" id="KW-0449">Lipoprotein</keyword>
<dbReference type="Proteomes" id="UP000744555">
    <property type="component" value="Unassembled WGS sequence"/>
</dbReference>
<keyword evidence="10" id="KW-1185">Reference proteome</keyword>
<dbReference type="Gene3D" id="1.25.40.10">
    <property type="entry name" value="Tetratricopeptide repeat domain"/>
    <property type="match status" value="1"/>
</dbReference>
<comment type="similarity">
    <text evidence="6">Belongs to the BamD family.</text>
</comment>
<keyword evidence="3 6" id="KW-0564">Palmitate</keyword>
<dbReference type="EMBL" id="LZEU01000001">
    <property type="protein sequence ID" value="MBC9252233.1"/>
    <property type="molecule type" value="Genomic_DNA"/>
</dbReference>
<comment type="subcellular location">
    <subcellularLocation>
        <location evidence="6">Cell outer membrane</location>
        <topology evidence="6">Lipid-anchor</topology>
    </subcellularLocation>
</comment>
<proteinExistence type="inferred from homology"/>
<evidence type="ECO:0000259" key="8">
    <source>
        <dbReference type="Pfam" id="PF13525"/>
    </source>
</evidence>
<name>A0ABR7S447_AQUAC</name>
<evidence type="ECO:0000256" key="5">
    <source>
        <dbReference type="ARBA" id="ARBA00023288"/>
    </source>
</evidence>
<dbReference type="Pfam" id="PF13525">
    <property type="entry name" value="YfiO"/>
    <property type="match status" value="1"/>
</dbReference>
<sequence length="339" mass="38352">MQVKHLLLIAIIALTAACSSDKPEVDENLSESELYQQAQDDLDNSSYNNAVAKLKALESRYPFGRYAEQAQLELIYAYYKNVEPEAAKSAAERFIRLHPQHANVDYAYYLKGLASFDQDRGLLARFLPLDMTKRDPGAARDSFNEFAQLTSRYPNSRYAPDAKARMIYLRNLLAAYEIHVAHYYLTRQAYVAAANRGRYVVENFQETPAVGDGLAVMTEAYQRLEMNDLAATSLETLKLNYPDHPSLVDGNFVPQEEESDNRSWLAKATLGLIESDAPLPPGETRASQDVIKQYEDAQEEIPEDLLPENQDAAKEEQQEAEGNADDRSWFSYMTFGVFD</sequence>
<keyword evidence="2 6" id="KW-0472">Membrane</keyword>
<comment type="function">
    <text evidence="6">Part of the outer membrane protein assembly complex, which is involved in assembly and insertion of beta-barrel proteins into the outer membrane.</text>
</comment>
<dbReference type="CDD" id="cd15830">
    <property type="entry name" value="BamD"/>
    <property type="match status" value="1"/>
</dbReference>
<dbReference type="NCBIfam" id="TIGR03302">
    <property type="entry name" value="OM_YfiO"/>
    <property type="match status" value="1"/>
</dbReference>
<dbReference type="InterPro" id="IPR017689">
    <property type="entry name" value="BamD"/>
</dbReference>
<evidence type="ECO:0000256" key="7">
    <source>
        <dbReference type="SAM" id="MobiDB-lite"/>
    </source>
</evidence>
<protein>
    <recommendedName>
        <fullName evidence="6">Outer membrane protein assembly factor BamD</fullName>
    </recommendedName>
</protein>
<dbReference type="RefSeq" id="WP_187807706.1">
    <property type="nucleotide sequence ID" value="NZ_LZEU01000001.1"/>
</dbReference>
<feature type="region of interest" description="Disordered" evidence="7">
    <location>
        <begin position="275"/>
        <end position="327"/>
    </location>
</feature>
<dbReference type="SUPFAM" id="SSF48452">
    <property type="entry name" value="TPR-like"/>
    <property type="match status" value="1"/>
</dbReference>
<evidence type="ECO:0000256" key="3">
    <source>
        <dbReference type="ARBA" id="ARBA00023139"/>
    </source>
</evidence>
<keyword evidence="4 6" id="KW-0998">Cell outer membrane</keyword>
<keyword evidence="1 6" id="KW-0732">Signal</keyword>
<evidence type="ECO:0000256" key="6">
    <source>
        <dbReference type="HAMAP-Rule" id="MF_00922"/>
    </source>
</evidence>